<gene>
    <name evidence="1" type="ORF">CEXT_773731</name>
</gene>
<protein>
    <submittedName>
        <fullName evidence="1">Uncharacterized protein</fullName>
    </submittedName>
</protein>
<dbReference type="EMBL" id="BPLR01013260">
    <property type="protein sequence ID" value="GIY59989.1"/>
    <property type="molecule type" value="Genomic_DNA"/>
</dbReference>
<comment type="caution">
    <text evidence="1">The sequence shown here is derived from an EMBL/GenBank/DDBJ whole genome shotgun (WGS) entry which is preliminary data.</text>
</comment>
<sequence>MEQAGRPESSSLPAALRDLLPVDQPGAAARCGSSAAAVIMNNHRASFTTPMNWALSKRGASLGFTHRHPRARWHSV</sequence>
<evidence type="ECO:0000313" key="1">
    <source>
        <dbReference type="EMBL" id="GIY59989.1"/>
    </source>
</evidence>
<reference evidence="1 2" key="1">
    <citation type="submission" date="2021-06" db="EMBL/GenBank/DDBJ databases">
        <title>Caerostris extrusa draft genome.</title>
        <authorList>
            <person name="Kono N."/>
            <person name="Arakawa K."/>
        </authorList>
    </citation>
    <scope>NUCLEOTIDE SEQUENCE [LARGE SCALE GENOMIC DNA]</scope>
</reference>
<evidence type="ECO:0000313" key="2">
    <source>
        <dbReference type="Proteomes" id="UP001054945"/>
    </source>
</evidence>
<keyword evidence="2" id="KW-1185">Reference proteome</keyword>
<proteinExistence type="predicted"/>
<organism evidence="1 2">
    <name type="scientific">Caerostris extrusa</name>
    <name type="common">Bark spider</name>
    <name type="synonym">Caerostris bankana</name>
    <dbReference type="NCBI Taxonomy" id="172846"/>
    <lineage>
        <taxon>Eukaryota</taxon>
        <taxon>Metazoa</taxon>
        <taxon>Ecdysozoa</taxon>
        <taxon>Arthropoda</taxon>
        <taxon>Chelicerata</taxon>
        <taxon>Arachnida</taxon>
        <taxon>Araneae</taxon>
        <taxon>Araneomorphae</taxon>
        <taxon>Entelegynae</taxon>
        <taxon>Araneoidea</taxon>
        <taxon>Araneidae</taxon>
        <taxon>Caerostris</taxon>
    </lineage>
</organism>
<dbReference type="Proteomes" id="UP001054945">
    <property type="component" value="Unassembled WGS sequence"/>
</dbReference>
<accession>A0AAV4UQZ6</accession>
<dbReference type="AlphaFoldDB" id="A0AAV4UQZ6"/>
<name>A0AAV4UQZ6_CAEEX</name>